<name>A0A7M7HF17_STRPU</name>
<comment type="function">
    <text evidence="5">Component of the exocyst complex involved in the docking of exocytic vesicles with fusion sites on the plasma membrane.</text>
</comment>
<keyword evidence="2 5" id="KW-0813">Transport</keyword>
<dbReference type="OrthoDB" id="272977at2759"/>
<proteinExistence type="inferred from homology"/>
<feature type="compositionally biased region" description="Low complexity" evidence="6">
    <location>
        <begin position="85"/>
        <end position="94"/>
    </location>
</feature>
<dbReference type="InParanoid" id="A0A7M7HF17"/>
<evidence type="ECO:0000256" key="3">
    <source>
        <dbReference type="ARBA" id="ARBA00022483"/>
    </source>
</evidence>
<dbReference type="Proteomes" id="UP000007110">
    <property type="component" value="Unassembled WGS sequence"/>
</dbReference>
<keyword evidence="10" id="KW-1185">Reference proteome</keyword>
<dbReference type="OMA" id="HMEVRCR"/>
<feature type="compositionally biased region" description="Polar residues" evidence="6">
    <location>
        <begin position="7"/>
        <end position="21"/>
    </location>
</feature>
<reference evidence="9" key="2">
    <citation type="submission" date="2021-01" db="UniProtKB">
        <authorList>
            <consortium name="EnsemblMetazoa"/>
        </authorList>
    </citation>
    <scope>IDENTIFICATION</scope>
</reference>
<dbReference type="EnsemblMetazoa" id="XM_011662806">
    <property type="protein sequence ID" value="XP_011661108"/>
    <property type="gene ID" value="LOC762621"/>
</dbReference>
<dbReference type="GO" id="GO:0000145">
    <property type="term" value="C:exocyst"/>
    <property type="evidence" value="ECO:0000318"/>
    <property type="project" value="GO_Central"/>
</dbReference>
<dbReference type="InterPro" id="IPR007191">
    <property type="entry name" value="Sec8_exocyst_N"/>
</dbReference>
<dbReference type="GO" id="GO:0006893">
    <property type="term" value="P:Golgi to plasma membrane transport"/>
    <property type="evidence" value="ECO:0000318"/>
    <property type="project" value="GO_Central"/>
</dbReference>
<dbReference type="GO" id="GO:0032584">
    <property type="term" value="C:growth cone membrane"/>
    <property type="evidence" value="ECO:0000318"/>
    <property type="project" value="GO_Central"/>
</dbReference>
<dbReference type="GO" id="GO:0090522">
    <property type="term" value="P:vesicle tethering involved in exocytosis"/>
    <property type="evidence" value="ECO:0007669"/>
    <property type="project" value="UniProtKB-UniRule"/>
</dbReference>
<dbReference type="Pfam" id="PF04048">
    <property type="entry name" value="Sec8_N"/>
    <property type="match status" value="1"/>
</dbReference>
<dbReference type="PANTHER" id="PTHR14146">
    <property type="entry name" value="EXOCYST COMPLEX COMPONENT 4"/>
    <property type="match status" value="1"/>
</dbReference>
<feature type="region of interest" description="Disordered" evidence="6">
    <location>
        <begin position="1"/>
        <end position="131"/>
    </location>
</feature>
<dbReference type="PANTHER" id="PTHR14146:SF0">
    <property type="entry name" value="EXOCYST COMPLEX COMPONENT 4"/>
    <property type="match status" value="1"/>
</dbReference>
<evidence type="ECO:0000313" key="10">
    <source>
        <dbReference type="Proteomes" id="UP000007110"/>
    </source>
</evidence>
<evidence type="ECO:0000256" key="1">
    <source>
        <dbReference type="ARBA" id="ARBA00010470"/>
    </source>
</evidence>
<protein>
    <recommendedName>
        <fullName evidence="5">Exocyst complex component Sec8</fullName>
    </recommendedName>
</protein>
<evidence type="ECO:0000256" key="6">
    <source>
        <dbReference type="SAM" id="MobiDB-lite"/>
    </source>
</evidence>
<evidence type="ECO:0000256" key="4">
    <source>
        <dbReference type="ARBA" id="ARBA00022927"/>
    </source>
</evidence>
<dbReference type="GO" id="GO:0007268">
    <property type="term" value="P:chemical synaptic transmission"/>
    <property type="evidence" value="ECO:0000318"/>
    <property type="project" value="GO_Central"/>
</dbReference>
<feature type="domain" description="Exocyst complex component Sec8 middle helical bundle" evidence="8">
    <location>
        <begin position="407"/>
        <end position="625"/>
    </location>
</feature>
<dbReference type="RefSeq" id="XP_011661108.2">
    <property type="nucleotide sequence ID" value="XM_011662806.2"/>
</dbReference>
<organism evidence="9 10">
    <name type="scientific">Strongylocentrotus purpuratus</name>
    <name type="common">Purple sea urchin</name>
    <dbReference type="NCBI Taxonomy" id="7668"/>
    <lineage>
        <taxon>Eukaryota</taxon>
        <taxon>Metazoa</taxon>
        <taxon>Echinodermata</taxon>
        <taxon>Eleutherozoa</taxon>
        <taxon>Echinozoa</taxon>
        <taxon>Echinoidea</taxon>
        <taxon>Euechinoidea</taxon>
        <taxon>Echinacea</taxon>
        <taxon>Camarodonta</taxon>
        <taxon>Echinidea</taxon>
        <taxon>Strongylocentrotidae</taxon>
        <taxon>Strongylocentrotus</taxon>
    </lineage>
</organism>
<evidence type="ECO:0000313" key="9">
    <source>
        <dbReference type="EnsemblMetazoa" id="XP_011661108"/>
    </source>
</evidence>
<keyword evidence="3 5" id="KW-0268">Exocytosis</keyword>
<dbReference type="GO" id="GO:0015031">
    <property type="term" value="P:protein transport"/>
    <property type="evidence" value="ECO:0007669"/>
    <property type="project" value="UniProtKB-KW"/>
</dbReference>
<dbReference type="GO" id="GO:0006612">
    <property type="term" value="P:protein targeting to membrane"/>
    <property type="evidence" value="ECO:0007669"/>
    <property type="project" value="UniProtKB-UniRule"/>
</dbReference>
<comment type="similarity">
    <text evidence="1 5">Belongs to the SEC8 family.</text>
</comment>
<dbReference type="InterPro" id="IPR048630">
    <property type="entry name" value="Sec8_M"/>
</dbReference>
<accession>A0A7M7HF17</accession>
<feature type="compositionally biased region" description="Gly residues" evidence="6">
    <location>
        <begin position="75"/>
        <end position="84"/>
    </location>
</feature>
<dbReference type="GO" id="GO:0045202">
    <property type="term" value="C:synapse"/>
    <property type="evidence" value="ECO:0000318"/>
    <property type="project" value="GO_Central"/>
</dbReference>
<dbReference type="CTD" id="60412"/>
<feature type="region of interest" description="Disordered" evidence="6">
    <location>
        <begin position="367"/>
        <end position="399"/>
    </location>
</feature>
<sequence>MEEDSTPNRSSQSFKNKQLNRLSGVFRPMSKSRPASIGSSGLFRKPSFTGHFSGRVSSSSSSSSSGVSSGSSGVSSGGSGGILSSGGSSSMWSSLRESTKKRQAPSPPDHPGGSPSRRAGNRSSGYRPVLRVVKTKPRLKGLSGTGLLMSVIRTLSASEDEQQRGVEKARLEKAYRECDRKLDKLITVNYDTLTKTIQAYSSISGRIKNARERTKLVKTDLLSCKELLHCRRDELRKLWLEGIEQKQVLALLDQIEDVKSVSARLATFLANKHYLHATELVTKTMGQLDGDLKGVEALSETRIEMFARKDQLNTTLLKELREHLYEKSATTFQTNFSRGGSLRGSGGISGEVSPKLSRKQALIEMAGSARKAASKTPRKSPLLSASSDEENRPITEDLTTDPEINVDHYIAILVESLSLLKRIPEAVEAIKGEVQSELAQIVHKSTTEVADNAKQRGENIMQQNQPKLLEELLDLIFERFKCVASAHMCVLGALQRITASGDVQLYTMGDIWSKIQTQLQMILSSYLDVRNVTATAQQATTAFTEVSASDLNTYFSRRKQARQRKVPLFRFDMSSHAISMTNYMREQKQEFYGSDGQVLAEDETSEQTQMVCKPSIKNITIIFKPLNRFIKDIEASMNVTNGNHCTLHHFVSDFVKEIFLGYLQGDIEEDLQAATKGSESLKSLVDVQTQKTMGAPCPLLQAVVTMDKAVSSLRQLTTDLPSYADQFLQMLCTILQDYKETCYATYRGLVQPESEDKRIFSASWVKDTDINQCLRYLPNWLNLQEERKADKDSIDQVPETIEDIRERNEKESELLVTNLGDKLLQTHEVLTDLGSLRLLANLHESLEWFACRVRNFAGQLPSQGFNTLTVQGSVSLEIPPVDMSLLHSLIGLAKEFQDLADTCLLVLHLEVRLHCFFFLMPVTKQSSFFTSVDSVDPDPNVIKLSKDLTSLEEALHTSLHPAKFKYVFEGLGHLVSYLLINSSQYIKRINENGIKKMCRNIFILQQNLTNITMSRETDLDHARQYYELMYKTTDDILNSVVEQGAAFKELEYRNIINLLHRSSPAYDQKSVGQRLKKLEEIMTEAV</sequence>
<reference evidence="10" key="1">
    <citation type="submission" date="2015-02" db="EMBL/GenBank/DDBJ databases">
        <title>Genome sequencing for Strongylocentrotus purpuratus.</title>
        <authorList>
            <person name="Murali S."/>
            <person name="Liu Y."/>
            <person name="Vee V."/>
            <person name="English A."/>
            <person name="Wang M."/>
            <person name="Skinner E."/>
            <person name="Han Y."/>
            <person name="Muzny D.M."/>
            <person name="Worley K.C."/>
            <person name="Gibbs R.A."/>
        </authorList>
    </citation>
    <scope>NUCLEOTIDE SEQUENCE</scope>
</reference>
<dbReference type="GO" id="GO:0006887">
    <property type="term" value="P:exocytosis"/>
    <property type="evidence" value="ECO:0000318"/>
    <property type="project" value="GO_Central"/>
</dbReference>
<evidence type="ECO:0000259" key="8">
    <source>
        <dbReference type="Pfam" id="PF20652"/>
    </source>
</evidence>
<keyword evidence="4 5" id="KW-0653">Protein transport</keyword>
<feature type="domain" description="Exocyst complex component Sec8 N-terminal" evidence="7">
    <location>
        <begin position="169"/>
        <end position="266"/>
    </location>
</feature>
<dbReference type="InterPro" id="IPR039682">
    <property type="entry name" value="Sec8/EXOC4"/>
</dbReference>
<dbReference type="GO" id="GO:0006904">
    <property type="term" value="P:vesicle docking involved in exocytosis"/>
    <property type="evidence" value="ECO:0007669"/>
    <property type="project" value="InterPro"/>
</dbReference>
<evidence type="ECO:0000256" key="2">
    <source>
        <dbReference type="ARBA" id="ARBA00022448"/>
    </source>
</evidence>
<evidence type="ECO:0000259" key="7">
    <source>
        <dbReference type="Pfam" id="PF04048"/>
    </source>
</evidence>
<dbReference type="GeneID" id="762621"/>
<dbReference type="KEGG" id="spu:762621"/>
<dbReference type="AlphaFoldDB" id="A0A7M7HF17"/>
<dbReference type="FunCoup" id="A0A7M7HF17">
    <property type="interactions" value="1720"/>
</dbReference>
<dbReference type="Pfam" id="PF20652">
    <property type="entry name" value="Sec8_C"/>
    <property type="match status" value="1"/>
</dbReference>
<evidence type="ECO:0000256" key="5">
    <source>
        <dbReference type="RuleBase" id="RU367079"/>
    </source>
</evidence>
<feature type="compositionally biased region" description="Low complexity" evidence="6">
    <location>
        <begin position="53"/>
        <end position="74"/>
    </location>
</feature>